<accession>A0AA97NMI7</accession>
<evidence type="ECO:0000256" key="1">
    <source>
        <dbReference type="SAM" id="SignalP"/>
    </source>
</evidence>
<dbReference type="EMBL" id="JH792836">
    <property type="protein sequence ID" value="ELQ32847.1"/>
    <property type="molecule type" value="Genomic_DNA"/>
</dbReference>
<evidence type="ECO:0000313" key="2">
    <source>
        <dbReference type="EMBL" id="ELQ32847.1"/>
    </source>
</evidence>
<gene>
    <name evidence="2" type="ORF">OOU_Y34scaffold01027g2</name>
</gene>
<reference evidence="2" key="1">
    <citation type="journal article" date="2012" name="PLoS Genet.">
        <title>Comparative analysis of the genomes of two field isolates of the rice blast fungus Magnaporthe oryzae.</title>
        <authorList>
            <person name="Xue M."/>
            <person name="Yang J."/>
            <person name="Li Z."/>
            <person name="Hu S."/>
            <person name="Yao N."/>
            <person name="Dean R.A."/>
            <person name="Zhao W."/>
            <person name="Shen M."/>
            <person name="Zhang H."/>
            <person name="Li C."/>
            <person name="Liu L."/>
            <person name="Cao L."/>
            <person name="Xu X."/>
            <person name="Xing Y."/>
            <person name="Hsiang T."/>
            <person name="Zhang Z."/>
            <person name="Xu J.R."/>
            <person name="Peng Y.L."/>
        </authorList>
    </citation>
    <scope>NUCLEOTIDE SEQUENCE</scope>
    <source>
        <strain evidence="2">Y34</strain>
    </source>
</reference>
<feature type="signal peptide" evidence="1">
    <location>
        <begin position="1"/>
        <end position="22"/>
    </location>
</feature>
<dbReference type="AlphaFoldDB" id="A0AA97NMI7"/>
<keyword evidence="1" id="KW-0732">Signal</keyword>
<feature type="chain" id="PRO_5041669746" evidence="1">
    <location>
        <begin position="23"/>
        <end position="135"/>
    </location>
</feature>
<dbReference type="Proteomes" id="UP000011086">
    <property type="component" value="Unassembled WGS sequence"/>
</dbReference>
<protein>
    <submittedName>
        <fullName evidence="2">Uncharacterized protein</fullName>
    </submittedName>
</protein>
<proteinExistence type="predicted"/>
<name>A0AA97NMI7_PYRO3</name>
<organism evidence="2">
    <name type="scientific">Pyricularia oryzae (strain Y34)</name>
    <name type="common">Rice blast fungus</name>
    <name type="synonym">Magnaporthe oryzae</name>
    <dbReference type="NCBI Taxonomy" id="1143189"/>
    <lineage>
        <taxon>Eukaryota</taxon>
        <taxon>Fungi</taxon>
        <taxon>Dikarya</taxon>
        <taxon>Ascomycota</taxon>
        <taxon>Pezizomycotina</taxon>
        <taxon>Sordariomycetes</taxon>
        <taxon>Sordariomycetidae</taxon>
        <taxon>Magnaporthales</taxon>
        <taxon>Pyriculariaceae</taxon>
        <taxon>Pyricularia</taxon>
    </lineage>
</organism>
<sequence>MQQLDLLKTLAVVALIVPAAIALPTRTESSISSFDAPVTSLADIQESPLKDRRRREEAKKGCTCKGKCADCAWEGLRITPPQCEAADVLDNKEQTESSGPGVVYALQESKRMMKEITQWQKRQRENRYKGSWRLW</sequence>